<dbReference type="PROSITE" id="PS51257">
    <property type="entry name" value="PROKAR_LIPOPROTEIN"/>
    <property type="match status" value="1"/>
</dbReference>
<sequence length="211" mass="22924">MKLLIFLLFISSITISLSCDFNNYNGEWLCLPCGGIYSCTGSGTCFANPSDISSQCKLPSDASDWMCCQSDTCSISGTGLCTYTPPTTSTSTSTEEPSCDHIQCPFYQSCQCVCVGCSGVGLGCFECKTQSWFIALMEVISSHPNQSMAKDRIRSSKQREMTKEAFINLNEDDVIAVDGVSVVDIVSNNENNINPRAEVNQLVDNSLAFIN</sequence>
<feature type="signal peptide" evidence="1">
    <location>
        <begin position="1"/>
        <end position="18"/>
    </location>
</feature>
<evidence type="ECO:0000313" key="3">
    <source>
        <dbReference type="Proteomes" id="UP000001396"/>
    </source>
</evidence>
<dbReference type="RefSeq" id="XP_020427971.1">
    <property type="nucleotide sequence ID" value="XM_020581655.1"/>
</dbReference>
<evidence type="ECO:0000256" key="1">
    <source>
        <dbReference type="SAM" id="SignalP"/>
    </source>
</evidence>
<dbReference type="EMBL" id="ADBJ01000051">
    <property type="protein sequence ID" value="EFA75837.1"/>
    <property type="molecule type" value="Genomic_DNA"/>
</dbReference>
<dbReference type="InParanoid" id="D3BSA0"/>
<accession>D3BSA0</accession>
<organism evidence="2 3">
    <name type="scientific">Heterostelium pallidum (strain ATCC 26659 / Pp 5 / PN500)</name>
    <name type="common">Cellular slime mold</name>
    <name type="synonym">Polysphondylium pallidum</name>
    <dbReference type="NCBI Taxonomy" id="670386"/>
    <lineage>
        <taxon>Eukaryota</taxon>
        <taxon>Amoebozoa</taxon>
        <taxon>Evosea</taxon>
        <taxon>Eumycetozoa</taxon>
        <taxon>Dictyostelia</taxon>
        <taxon>Acytosteliales</taxon>
        <taxon>Acytosteliaceae</taxon>
        <taxon>Heterostelium</taxon>
    </lineage>
</organism>
<proteinExistence type="predicted"/>
<comment type="caution">
    <text evidence="2">The sequence shown here is derived from an EMBL/GenBank/DDBJ whole genome shotgun (WGS) entry which is preliminary data.</text>
</comment>
<gene>
    <name evidence="2" type="ORF">PPL_10892</name>
</gene>
<feature type="chain" id="PRO_5003041994" evidence="1">
    <location>
        <begin position="19"/>
        <end position="211"/>
    </location>
</feature>
<keyword evidence="3" id="KW-1185">Reference proteome</keyword>
<reference evidence="2 3" key="1">
    <citation type="journal article" date="2011" name="Genome Res.">
        <title>Phylogeny-wide analysis of social amoeba genomes highlights ancient origins for complex intercellular communication.</title>
        <authorList>
            <person name="Heidel A.J."/>
            <person name="Lawal H.M."/>
            <person name="Felder M."/>
            <person name="Schilde C."/>
            <person name="Helps N.R."/>
            <person name="Tunggal B."/>
            <person name="Rivero F."/>
            <person name="John U."/>
            <person name="Schleicher M."/>
            <person name="Eichinger L."/>
            <person name="Platzer M."/>
            <person name="Noegel A.A."/>
            <person name="Schaap P."/>
            <person name="Gloeckner G."/>
        </authorList>
    </citation>
    <scope>NUCLEOTIDE SEQUENCE [LARGE SCALE GENOMIC DNA]</scope>
    <source>
        <strain evidence="3">ATCC 26659 / Pp 5 / PN500</strain>
    </source>
</reference>
<name>D3BSA0_HETP5</name>
<dbReference type="Proteomes" id="UP000001396">
    <property type="component" value="Unassembled WGS sequence"/>
</dbReference>
<dbReference type="GeneID" id="31366361"/>
<keyword evidence="1" id="KW-0732">Signal</keyword>
<dbReference type="AlphaFoldDB" id="D3BSA0"/>
<protein>
    <submittedName>
        <fullName evidence="2">Uncharacterized protein</fullName>
    </submittedName>
</protein>
<evidence type="ECO:0000313" key="2">
    <source>
        <dbReference type="EMBL" id="EFA75837.1"/>
    </source>
</evidence>